<comment type="caution">
    <text evidence="5">The sequence shown here is derived from an EMBL/GenBank/DDBJ whole genome shotgun (WGS) entry which is preliminary data.</text>
</comment>
<feature type="transmembrane region" description="Helical" evidence="3">
    <location>
        <begin position="251"/>
        <end position="271"/>
    </location>
</feature>
<protein>
    <recommendedName>
        <fullName evidence="4">t-SNARE coiled-coil homology domain-containing protein</fullName>
    </recommendedName>
</protein>
<dbReference type="InterPro" id="IPR059001">
    <property type="entry name" value="STX17_N"/>
</dbReference>
<feature type="transmembrane region" description="Helical" evidence="3">
    <location>
        <begin position="225"/>
        <end position="245"/>
    </location>
</feature>
<gene>
    <name evidence="5" type="ORF">NDU88_003306</name>
</gene>
<keyword evidence="3" id="KW-0472">Membrane</keyword>
<dbReference type="SMART" id="SM00397">
    <property type="entry name" value="t_SNARE"/>
    <property type="match status" value="1"/>
</dbReference>
<dbReference type="AlphaFoldDB" id="A0AAV7PAV6"/>
<evidence type="ECO:0000256" key="1">
    <source>
        <dbReference type="ARBA" id="ARBA00009063"/>
    </source>
</evidence>
<dbReference type="Proteomes" id="UP001066276">
    <property type="component" value="Chromosome 7"/>
</dbReference>
<feature type="domain" description="T-SNARE coiled-coil homology" evidence="4">
    <location>
        <begin position="158"/>
        <end position="220"/>
    </location>
</feature>
<evidence type="ECO:0000313" key="6">
    <source>
        <dbReference type="Proteomes" id="UP001066276"/>
    </source>
</evidence>
<organism evidence="5 6">
    <name type="scientific">Pleurodeles waltl</name>
    <name type="common">Iberian ribbed newt</name>
    <dbReference type="NCBI Taxonomy" id="8319"/>
    <lineage>
        <taxon>Eukaryota</taxon>
        <taxon>Metazoa</taxon>
        <taxon>Chordata</taxon>
        <taxon>Craniata</taxon>
        <taxon>Vertebrata</taxon>
        <taxon>Euteleostomi</taxon>
        <taxon>Amphibia</taxon>
        <taxon>Batrachia</taxon>
        <taxon>Caudata</taxon>
        <taxon>Salamandroidea</taxon>
        <taxon>Salamandridae</taxon>
        <taxon>Pleurodelinae</taxon>
        <taxon>Pleurodeles</taxon>
    </lineage>
</organism>
<keyword evidence="3" id="KW-1133">Transmembrane helix</keyword>
<dbReference type="Pfam" id="PF26585">
    <property type="entry name" value="STX17_N"/>
    <property type="match status" value="1"/>
</dbReference>
<dbReference type="SUPFAM" id="SSF47661">
    <property type="entry name" value="t-snare proteins"/>
    <property type="match status" value="1"/>
</dbReference>
<dbReference type="PROSITE" id="PS00914">
    <property type="entry name" value="SYNTAXIN"/>
    <property type="match status" value="1"/>
</dbReference>
<evidence type="ECO:0000259" key="4">
    <source>
        <dbReference type="PROSITE" id="PS50192"/>
    </source>
</evidence>
<dbReference type="GO" id="GO:0005484">
    <property type="term" value="F:SNAP receptor activity"/>
    <property type="evidence" value="ECO:0007669"/>
    <property type="project" value="InterPro"/>
</dbReference>
<dbReference type="GO" id="GO:0016192">
    <property type="term" value="P:vesicle-mediated transport"/>
    <property type="evidence" value="ECO:0007669"/>
    <property type="project" value="InterPro"/>
</dbReference>
<dbReference type="PROSITE" id="PS50192">
    <property type="entry name" value="T_SNARE"/>
    <property type="match status" value="1"/>
</dbReference>
<dbReference type="InterPro" id="IPR010989">
    <property type="entry name" value="SNARE"/>
</dbReference>
<proteinExistence type="inferred from homology"/>
<keyword evidence="3" id="KW-0812">Transmembrane</keyword>
<dbReference type="InterPro" id="IPR028676">
    <property type="entry name" value="STX17_SNARE"/>
</dbReference>
<evidence type="ECO:0000256" key="2">
    <source>
        <dbReference type="ARBA" id="ARBA00023054"/>
    </source>
</evidence>
<evidence type="ECO:0000313" key="5">
    <source>
        <dbReference type="EMBL" id="KAJ1124859.1"/>
    </source>
</evidence>
<dbReference type="CDD" id="cd15846">
    <property type="entry name" value="SNARE_syntaxin17"/>
    <property type="match status" value="1"/>
</dbReference>
<dbReference type="Gene3D" id="1.20.5.110">
    <property type="match status" value="1"/>
</dbReference>
<comment type="similarity">
    <text evidence="1">Belongs to the syntaxin family.</text>
</comment>
<sequence length="306" mass="34005">MYETDEKLPLRRLEPVIHKFIKVAIPTDLERLRKHQVNIEKYHRCQLWARLHKEHVNAGRTVQQLRVNIHEMEKVCLRVREEDSQALMKIISPVEENAADATSQFLQILSHSAEGLRRQHSLSKDPLKGSCTTGPLCENEGMTHSQIEVHMFPPLPQIPDDQNARESWQTLESDLMDLSKLVTEFSEIVHSQQVKIDTIEENINMAAVDVEEGTKILGKMAKMNVVALPLAGAFLGGVIGGPLGLLAGLKVGGIAAALGGGILGFTGGKLIQKKKENNIQKELYASCPEFNIKAEELCFKPSESGH</sequence>
<keyword evidence="6" id="KW-1185">Reference proteome</keyword>
<reference evidence="5" key="1">
    <citation type="journal article" date="2022" name="bioRxiv">
        <title>Sequencing and chromosome-scale assembly of the giantPleurodeles waltlgenome.</title>
        <authorList>
            <person name="Brown T."/>
            <person name="Elewa A."/>
            <person name="Iarovenko S."/>
            <person name="Subramanian E."/>
            <person name="Araus A.J."/>
            <person name="Petzold A."/>
            <person name="Susuki M."/>
            <person name="Suzuki K.-i.T."/>
            <person name="Hayashi T."/>
            <person name="Toyoda A."/>
            <person name="Oliveira C."/>
            <person name="Osipova E."/>
            <person name="Leigh N.D."/>
            <person name="Simon A."/>
            <person name="Yun M.H."/>
        </authorList>
    </citation>
    <scope>NUCLEOTIDE SEQUENCE</scope>
    <source>
        <strain evidence="5">20211129_DDA</strain>
        <tissue evidence="5">Liver</tissue>
    </source>
</reference>
<dbReference type="InterPro" id="IPR000727">
    <property type="entry name" value="T_SNARE_dom"/>
</dbReference>
<accession>A0AAV7PAV6</accession>
<evidence type="ECO:0000256" key="3">
    <source>
        <dbReference type="SAM" id="Phobius"/>
    </source>
</evidence>
<dbReference type="EMBL" id="JANPWB010000011">
    <property type="protein sequence ID" value="KAJ1124859.1"/>
    <property type="molecule type" value="Genomic_DNA"/>
</dbReference>
<dbReference type="GO" id="GO:0006886">
    <property type="term" value="P:intracellular protein transport"/>
    <property type="evidence" value="ECO:0007669"/>
    <property type="project" value="InterPro"/>
</dbReference>
<keyword evidence="2" id="KW-0175">Coiled coil</keyword>
<name>A0AAV7PAV6_PLEWA</name>
<dbReference type="InterPro" id="IPR006012">
    <property type="entry name" value="Syntaxin/epimorphin_CS"/>
</dbReference>
<dbReference type="GO" id="GO:0016020">
    <property type="term" value="C:membrane"/>
    <property type="evidence" value="ECO:0007669"/>
    <property type="project" value="InterPro"/>
</dbReference>